<protein>
    <submittedName>
        <fullName evidence="1">Uncharacterized protein</fullName>
    </submittedName>
</protein>
<sequence length="216" mass="23153">MRRNYAAVARAALLVLGALLLPAHHHVMAASPAMAPAPAPKPSNGVSMPPSPANNTTDISPPPVPPPVVYPYVIVEGVIYCKTCKSKGYSVGMNASPLQGATVRLVCYGKKVVNVTGTVSDENGYFMVMFYDLANFNQRSCKVFLSTSPTSLCDKPVYPPNRSIGLSIVKETRTTPPVGLQGIYCPQRPLLRPRCWPELSIRLTAAGGASTEWVII</sequence>
<evidence type="ECO:0000313" key="1">
    <source>
        <dbReference type="EnsemblPlants" id="AVESA.00010b.r2.3CG0500410.1.CDS"/>
    </source>
</evidence>
<dbReference type="EnsemblPlants" id="AVESA.00010b.r2.3CG0500410.1">
    <property type="protein sequence ID" value="AVESA.00010b.r2.3CG0500410.1.CDS"/>
    <property type="gene ID" value="AVESA.00010b.r2.3CG0500410"/>
</dbReference>
<name>A0ACD5VSQ5_AVESA</name>
<accession>A0ACD5VSQ5</accession>
<dbReference type="Proteomes" id="UP001732700">
    <property type="component" value="Chromosome 3C"/>
</dbReference>
<reference evidence="1" key="1">
    <citation type="submission" date="2021-05" db="EMBL/GenBank/DDBJ databases">
        <authorList>
            <person name="Scholz U."/>
            <person name="Mascher M."/>
            <person name="Fiebig A."/>
        </authorList>
    </citation>
    <scope>NUCLEOTIDE SEQUENCE [LARGE SCALE GENOMIC DNA]</scope>
</reference>
<evidence type="ECO:0000313" key="2">
    <source>
        <dbReference type="Proteomes" id="UP001732700"/>
    </source>
</evidence>
<organism evidence="1 2">
    <name type="scientific">Avena sativa</name>
    <name type="common">Oat</name>
    <dbReference type="NCBI Taxonomy" id="4498"/>
    <lineage>
        <taxon>Eukaryota</taxon>
        <taxon>Viridiplantae</taxon>
        <taxon>Streptophyta</taxon>
        <taxon>Embryophyta</taxon>
        <taxon>Tracheophyta</taxon>
        <taxon>Spermatophyta</taxon>
        <taxon>Magnoliopsida</taxon>
        <taxon>Liliopsida</taxon>
        <taxon>Poales</taxon>
        <taxon>Poaceae</taxon>
        <taxon>BOP clade</taxon>
        <taxon>Pooideae</taxon>
        <taxon>Poodae</taxon>
        <taxon>Poeae</taxon>
        <taxon>Poeae Chloroplast Group 1 (Aveneae type)</taxon>
        <taxon>Aveninae</taxon>
        <taxon>Avena</taxon>
    </lineage>
</organism>
<keyword evidence="2" id="KW-1185">Reference proteome</keyword>
<reference evidence="1" key="2">
    <citation type="submission" date="2025-09" db="UniProtKB">
        <authorList>
            <consortium name="EnsemblPlants"/>
        </authorList>
    </citation>
    <scope>IDENTIFICATION</scope>
</reference>
<proteinExistence type="predicted"/>